<evidence type="ECO:0000256" key="1">
    <source>
        <dbReference type="ARBA" id="ARBA00004123"/>
    </source>
</evidence>
<dbReference type="CDD" id="cd12148">
    <property type="entry name" value="fungal_TF_MHR"/>
    <property type="match status" value="1"/>
</dbReference>
<feature type="domain" description="Xylanolytic transcriptional activator regulatory" evidence="8">
    <location>
        <begin position="314"/>
        <end position="371"/>
    </location>
</feature>
<evidence type="ECO:0000313" key="9">
    <source>
        <dbReference type="EMBL" id="KAF7554148.1"/>
    </source>
</evidence>
<reference evidence="9" key="1">
    <citation type="submission" date="2020-03" db="EMBL/GenBank/DDBJ databases">
        <title>Draft Genome Sequence of Cylindrodendrum hubeiense.</title>
        <authorList>
            <person name="Buettner E."/>
            <person name="Kellner H."/>
        </authorList>
    </citation>
    <scope>NUCLEOTIDE SEQUENCE</scope>
    <source>
        <strain evidence="9">IHI 201604</strain>
    </source>
</reference>
<dbReference type="PANTHER" id="PTHR46910:SF37">
    <property type="entry name" value="ZN(II)2CYS6 TRANSCRIPTION FACTOR (EUROFUNG)"/>
    <property type="match status" value="1"/>
</dbReference>
<accession>A0A9P5HLU0</accession>
<keyword evidence="7" id="KW-0472">Membrane</keyword>
<feature type="compositionally biased region" description="Low complexity" evidence="6">
    <location>
        <begin position="40"/>
        <end position="56"/>
    </location>
</feature>
<gene>
    <name evidence="9" type="ORF">G7Z17_g3126</name>
</gene>
<keyword evidence="3" id="KW-0238">DNA-binding</keyword>
<comment type="caution">
    <text evidence="9">The sequence shown here is derived from an EMBL/GenBank/DDBJ whole genome shotgun (WGS) entry which is preliminary data.</text>
</comment>
<evidence type="ECO:0000256" key="7">
    <source>
        <dbReference type="SAM" id="Phobius"/>
    </source>
</evidence>
<dbReference type="GO" id="GO:0006351">
    <property type="term" value="P:DNA-templated transcription"/>
    <property type="evidence" value="ECO:0007669"/>
    <property type="project" value="InterPro"/>
</dbReference>
<dbReference type="EMBL" id="JAANBB010000036">
    <property type="protein sequence ID" value="KAF7554148.1"/>
    <property type="molecule type" value="Genomic_DNA"/>
</dbReference>
<evidence type="ECO:0000259" key="8">
    <source>
        <dbReference type="SMART" id="SM00906"/>
    </source>
</evidence>
<evidence type="ECO:0000256" key="2">
    <source>
        <dbReference type="ARBA" id="ARBA00023015"/>
    </source>
</evidence>
<dbReference type="GO" id="GO:0005634">
    <property type="term" value="C:nucleus"/>
    <property type="evidence" value="ECO:0007669"/>
    <property type="project" value="UniProtKB-SubCell"/>
</dbReference>
<dbReference type="SMART" id="SM00906">
    <property type="entry name" value="Fungal_trans"/>
    <property type="match status" value="1"/>
</dbReference>
<evidence type="ECO:0000256" key="4">
    <source>
        <dbReference type="ARBA" id="ARBA00023163"/>
    </source>
</evidence>
<dbReference type="InterPro" id="IPR007219">
    <property type="entry name" value="XnlR_reg_dom"/>
</dbReference>
<proteinExistence type="predicted"/>
<keyword evidence="5" id="KW-0539">Nucleus</keyword>
<dbReference type="Pfam" id="PF04082">
    <property type="entry name" value="Fungal_trans"/>
    <property type="match status" value="1"/>
</dbReference>
<evidence type="ECO:0000256" key="6">
    <source>
        <dbReference type="SAM" id="MobiDB-lite"/>
    </source>
</evidence>
<dbReference type="OrthoDB" id="4116913at2759"/>
<keyword evidence="7" id="KW-1133">Transmembrane helix</keyword>
<dbReference type="GO" id="GO:0003677">
    <property type="term" value="F:DNA binding"/>
    <property type="evidence" value="ECO:0007669"/>
    <property type="project" value="UniProtKB-KW"/>
</dbReference>
<organism evidence="9 10">
    <name type="scientific">Cylindrodendrum hubeiense</name>
    <dbReference type="NCBI Taxonomy" id="595255"/>
    <lineage>
        <taxon>Eukaryota</taxon>
        <taxon>Fungi</taxon>
        <taxon>Dikarya</taxon>
        <taxon>Ascomycota</taxon>
        <taxon>Pezizomycotina</taxon>
        <taxon>Sordariomycetes</taxon>
        <taxon>Hypocreomycetidae</taxon>
        <taxon>Hypocreales</taxon>
        <taxon>Nectriaceae</taxon>
        <taxon>Cylindrodendrum</taxon>
    </lineage>
</organism>
<keyword evidence="4" id="KW-0804">Transcription</keyword>
<dbReference type="GO" id="GO:0003700">
    <property type="term" value="F:DNA-binding transcription factor activity"/>
    <property type="evidence" value="ECO:0007669"/>
    <property type="project" value="InterPro"/>
</dbReference>
<name>A0A9P5HLU0_9HYPO</name>
<dbReference type="GO" id="GO:0008270">
    <property type="term" value="F:zinc ion binding"/>
    <property type="evidence" value="ECO:0007669"/>
    <property type="project" value="InterPro"/>
</dbReference>
<protein>
    <recommendedName>
        <fullName evidence="8">Xylanolytic transcriptional activator regulatory domain-containing protein</fullName>
    </recommendedName>
</protein>
<evidence type="ECO:0000256" key="5">
    <source>
        <dbReference type="ARBA" id="ARBA00023242"/>
    </source>
</evidence>
<dbReference type="Proteomes" id="UP000722485">
    <property type="component" value="Unassembled WGS sequence"/>
</dbReference>
<dbReference type="PANTHER" id="PTHR46910">
    <property type="entry name" value="TRANSCRIPTION FACTOR PDR1"/>
    <property type="match status" value="1"/>
</dbReference>
<evidence type="ECO:0000256" key="3">
    <source>
        <dbReference type="ARBA" id="ARBA00023125"/>
    </source>
</evidence>
<feature type="compositionally biased region" description="Basic and acidic residues" evidence="6">
    <location>
        <begin position="78"/>
        <end position="94"/>
    </location>
</feature>
<keyword evidence="10" id="KW-1185">Reference proteome</keyword>
<keyword evidence="2" id="KW-0805">Transcription regulation</keyword>
<comment type="subcellular location">
    <subcellularLocation>
        <location evidence="1">Nucleus</location>
    </subcellularLocation>
</comment>
<keyword evidence="7" id="KW-0812">Transmembrane</keyword>
<feature type="region of interest" description="Disordered" evidence="6">
    <location>
        <begin position="40"/>
        <end position="99"/>
    </location>
</feature>
<sequence>MASHAPSIATKLSSEQSLSERLERIEDALKNTIANHEAISAITTSSATSSVSTPPSFTLNPSINTRSRAKQPRVSDPQTRDPKPSDPQPRDPAPRHPANLGEQFAAYDASRSPFTSTPFTSTPNSHFTSSVSFGHIHFAGHHLGQVSSHNGMPVLSEEGQNWISLRTGEDVSFNKFHRGYQSRALPPALSPAHFYRSESELHELPDRSVVEQILNVFCNSAFRLVFPVIDRILFEETMALAYEPYDGPPSLERISAKSCVFAFVSIMVMFPASETGQVPFIDGDECAIKAHYLLSDVFEDSSILSLQTVFMLPIKSFGAEATRKEREARQLRMLFWLCYIFDKDIALRTGQPPLMSDDYCDLTLPDNYINCYFYLPDLNEDKDASSVSHESLTPHLPGDPRLSHLKDKTCRMLYSAQALKKSDAELLRDIRELDDELESWRLSIPPDFRPSLSITHNSKVLPSNMALPRSMRHIGLNVEYHHLMTTIHRASGRCFAMQPENGSNEVDWNGGIRSSIALSLEASRSTLIFLKAAVSGLAGEAFWIIVFYPMSAIVSLFLNILMYPLDPQAESDIDLLSGAADLVRSMPVRRMTPYELSHLKLVNDFVAELIRLSHRAISKAMIEQDQVQQGTPNM</sequence>
<evidence type="ECO:0000313" key="10">
    <source>
        <dbReference type="Proteomes" id="UP000722485"/>
    </source>
</evidence>
<feature type="transmembrane region" description="Helical" evidence="7">
    <location>
        <begin position="541"/>
        <end position="561"/>
    </location>
</feature>
<dbReference type="InterPro" id="IPR050987">
    <property type="entry name" value="AtrR-like"/>
</dbReference>
<feature type="compositionally biased region" description="Polar residues" evidence="6">
    <location>
        <begin position="57"/>
        <end position="66"/>
    </location>
</feature>
<dbReference type="AlphaFoldDB" id="A0A9P5HLU0"/>